<evidence type="ECO:0000256" key="3">
    <source>
        <dbReference type="ARBA" id="ARBA00022553"/>
    </source>
</evidence>
<gene>
    <name evidence="6" type="ORF">SAMN04488108_1485</name>
</gene>
<evidence type="ECO:0000256" key="2">
    <source>
        <dbReference type="ARBA" id="ARBA00012438"/>
    </source>
</evidence>
<dbReference type="InterPro" id="IPR036890">
    <property type="entry name" value="HATPase_C_sf"/>
</dbReference>
<dbReference type="InterPro" id="IPR037401">
    <property type="entry name" value="SnoaL-like"/>
</dbReference>
<proteinExistence type="predicted"/>
<keyword evidence="7" id="KW-1185">Reference proteome</keyword>
<name>A0A1M7Z9P1_9BACT</name>
<dbReference type="PANTHER" id="PTHR43065:SF42">
    <property type="entry name" value="TWO-COMPONENT SENSOR PPRA"/>
    <property type="match status" value="1"/>
</dbReference>
<protein>
    <recommendedName>
        <fullName evidence="2">histidine kinase</fullName>
        <ecNumber evidence="2">2.7.13.3</ecNumber>
    </recommendedName>
</protein>
<dbReference type="OrthoDB" id="9806995at2"/>
<dbReference type="CDD" id="cd00082">
    <property type="entry name" value="HisKA"/>
    <property type="match status" value="1"/>
</dbReference>
<dbReference type="Gene3D" id="3.30.565.10">
    <property type="entry name" value="Histidine kinase-like ATPase, C-terminal domain"/>
    <property type="match status" value="1"/>
</dbReference>
<accession>A0A1M7Z9P1</accession>
<dbReference type="InterPro" id="IPR003594">
    <property type="entry name" value="HATPase_dom"/>
</dbReference>
<dbReference type="InterPro" id="IPR032710">
    <property type="entry name" value="NTF2-like_dom_sf"/>
</dbReference>
<comment type="catalytic activity">
    <reaction evidence="1">
        <text>ATP + protein L-histidine = ADP + protein N-phospho-L-histidine.</text>
        <dbReference type="EC" id="2.7.13.3"/>
    </reaction>
</comment>
<dbReference type="EC" id="2.7.13.3" evidence="2"/>
<evidence type="ECO:0000259" key="5">
    <source>
        <dbReference type="PROSITE" id="PS50109"/>
    </source>
</evidence>
<dbReference type="PRINTS" id="PR00344">
    <property type="entry name" value="BCTRLSENSOR"/>
</dbReference>
<dbReference type="PANTHER" id="PTHR43065">
    <property type="entry name" value="SENSOR HISTIDINE KINASE"/>
    <property type="match status" value="1"/>
</dbReference>
<evidence type="ECO:0000256" key="4">
    <source>
        <dbReference type="SAM" id="Coils"/>
    </source>
</evidence>
<sequence>MSPNPRERVQEALDIYYRYWERYLTGNQEEFTELIDDAYELIGTSESEICHNKAEGIDFFKSQKDEIVGVTEMRNRKVITKDLENMVLILEDCDLYIFSETGWSLYSALRLSTLMRLTDSGWKVSQQHGSFPDYRVHEGETLAIEKITKENLELKDAVKRRTLELESKNRELEIQNSLERIRGLVAAMKKSQDLLEIMVIMRSEFVGLGHEAHYFWHMRWLPERYEKAMTSGDGSQIGMVMTLPRQIHGDILEVAEWEKGSDPIFVLAMDTESAVDYVHKMVTWGDFEKIDPQAPTLDDIRHIGGLTFVMARTSHGEIGYSLPGTVPNPPQEDMNTLARFAKVFDLAYKRFEDLRKAEEQAREGQIEVALERVRTSAMAMRHSDDLVNCTKVVFDELEKLELNMERSGIGIFNKENQDCQLYTTVVNPKGKKELSLGVTSLTIHPMLIQTFEAWENQKALSYTLEGKDLKDYYDIVSHSDFILSDEVLRKSSALSREYYHYSPFSAGGLYFFSDVEPNPEDKRILKRFAEVFDLTYTRFLDLQKAEAQARESQIEAALERVRSRTMAMHRSDELEDASVLLEEEVRKLGIQTWGCAFHIYDETSTDDVPWDLEWFTSAGGMLPFYKTPREYMFLRYYEYSKKGKPLYIEEFGPDVIESHYDYLKSLPVLGEALKELSANGVPLPPRQYDHVAYFKHGHLLFITYEPVPDAHDIFIRFAKVFDQTYTRFLDLQKAEAQAEEAQIELSLERIRAQVTAMRESTDLFDIVVNMRKEFVSLGHEADYFWHMRWLEKSYEMSMTSEDGNRIGMVISLPKQVHESYPELANWETGNKPSYVMALNGEEAWRYLENMNTHGHYEQADPNAPTKDEILQIGGLTFILARTSHGEIGFSLAGEIPNPPQESIDTLVRFAGVFDLAYKRFEDLKKAEANAQKAAKDLIVIKEAKKKAEKALIELKAAQEQLIQQEKLASLGQLTAGIAHEIKNPLNFVNNFSELSTELIDEVFDELGNLESSDTKEEIIAILEDVKSNLVKVHEHGSRADSIVKSMLQHSRSSGTKLESKEINPIIKEFVNLAFHGMRAGKNPINVTIDLQLDEHVGELQIISEDFSRVILNLCNNAFDAMRDKLNSVGASNYEAKLRVITKASKNAIQIDIQDNGPGIPKEIRDKVLQPFFTTKKGTEGTGLGLSISHDIIKAHGGEIKIKSSEEGKGTTFHLLFPKT</sequence>
<dbReference type="SUPFAM" id="SSF47384">
    <property type="entry name" value="Homodimeric domain of signal transducing histidine kinase"/>
    <property type="match status" value="1"/>
</dbReference>
<keyword evidence="4" id="KW-0175">Coiled coil</keyword>
<reference evidence="7" key="1">
    <citation type="submission" date="2016-12" db="EMBL/GenBank/DDBJ databases">
        <authorList>
            <person name="Varghese N."/>
            <person name="Submissions S."/>
        </authorList>
    </citation>
    <scope>NUCLEOTIDE SEQUENCE [LARGE SCALE GENOMIC DNA]</scope>
    <source>
        <strain evidence="7">DSM 25035</strain>
    </source>
</reference>
<dbReference type="InterPro" id="IPR036097">
    <property type="entry name" value="HisK_dim/P_sf"/>
</dbReference>
<dbReference type="SUPFAM" id="SSF55874">
    <property type="entry name" value="ATPase domain of HSP90 chaperone/DNA topoisomerase II/histidine kinase"/>
    <property type="match status" value="1"/>
</dbReference>
<dbReference type="SMART" id="SM00387">
    <property type="entry name" value="HATPase_c"/>
    <property type="match status" value="1"/>
</dbReference>
<dbReference type="PROSITE" id="PS50109">
    <property type="entry name" value="HIS_KIN"/>
    <property type="match status" value="1"/>
</dbReference>
<dbReference type="EMBL" id="FRXN01000002">
    <property type="protein sequence ID" value="SHO61653.1"/>
    <property type="molecule type" value="Genomic_DNA"/>
</dbReference>
<dbReference type="Pfam" id="PF02518">
    <property type="entry name" value="HATPase_c"/>
    <property type="match status" value="1"/>
</dbReference>
<dbReference type="Gene3D" id="1.10.287.130">
    <property type="match status" value="1"/>
</dbReference>
<dbReference type="STRING" id="1073327.SAMN04488108_1485"/>
<dbReference type="SUPFAM" id="SSF54427">
    <property type="entry name" value="NTF2-like"/>
    <property type="match status" value="1"/>
</dbReference>
<keyword evidence="3" id="KW-0597">Phosphoprotein</keyword>
<evidence type="ECO:0000313" key="7">
    <source>
        <dbReference type="Proteomes" id="UP000184609"/>
    </source>
</evidence>
<organism evidence="6 7">
    <name type="scientific">Algoriphagus zhangzhouensis</name>
    <dbReference type="NCBI Taxonomy" id="1073327"/>
    <lineage>
        <taxon>Bacteria</taxon>
        <taxon>Pseudomonadati</taxon>
        <taxon>Bacteroidota</taxon>
        <taxon>Cytophagia</taxon>
        <taxon>Cytophagales</taxon>
        <taxon>Cyclobacteriaceae</taxon>
        <taxon>Algoriphagus</taxon>
    </lineage>
</organism>
<dbReference type="InterPro" id="IPR003661">
    <property type="entry name" value="HisK_dim/P_dom"/>
</dbReference>
<evidence type="ECO:0000313" key="6">
    <source>
        <dbReference type="EMBL" id="SHO61653.1"/>
    </source>
</evidence>
<dbReference type="InterPro" id="IPR004358">
    <property type="entry name" value="Sig_transdc_His_kin-like_C"/>
</dbReference>
<evidence type="ECO:0000256" key="1">
    <source>
        <dbReference type="ARBA" id="ARBA00000085"/>
    </source>
</evidence>
<dbReference type="AlphaFoldDB" id="A0A1M7Z9P1"/>
<dbReference type="Pfam" id="PF13474">
    <property type="entry name" value="SnoaL_3"/>
    <property type="match status" value="1"/>
</dbReference>
<feature type="coiled-coil region" evidence="4">
    <location>
        <begin position="923"/>
        <end position="967"/>
    </location>
</feature>
<dbReference type="Proteomes" id="UP000184609">
    <property type="component" value="Unassembled WGS sequence"/>
</dbReference>
<dbReference type="InterPro" id="IPR005467">
    <property type="entry name" value="His_kinase_dom"/>
</dbReference>
<dbReference type="GO" id="GO:0000155">
    <property type="term" value="F:phosphorelay sensor kinase activity"/>
    <property type="evidence" value="ECO:0007669"/>
    <property type="project" value="InterPro"/>
</dbReference>
<feature type="domain" description="Histidine kinase" evidence="5">
    <location>
        <begin position="976"/>
        <end position="1219"/>
    </location>
</feature>
<dbReference type="RefSeq" id="WP_073571147.1">
    <property type="nucleotide sequence ID" value="NZ_FRXN01000002.1"/>
</dbReference>